<evidence type="ECO:0000313" key="1">
    <source>
        <dbReference type="EMBL" id="CAH1414711.1"/>
    </source>
</evidence>
<protein>
    <submittedName>
        <fullName evidence="1">Uncharacterized protein</fullName>
    </submittedName>
</protein>
<dbReference type="EMBL" id="CAKMRJ010000001">
    <property type="protein sequence ID" value="CAH1414711.1"/>
    <property type="molecule type" value="Genomic_DNA"/>
</dbReference>
<dbReference type="AlphaFoldDB" id="A0AAU9LIU7"/>
<reference evidence="1 2" key="1">
    <citation type="submission" date="2022-01" db="EMBL/GenBank/DDBJ databases">
        <authorList>
            <person name="Xiong W."/>
            <person name="Schranz E."/>
        </authorList>
    </citation>
    <scope>NUCLEOTIDE SEQUENCE [LARGE SCALE GENOMIC DNA]</scope>
</reference>
<keyword evidence="2" id="KW-1185">Reference proteome</keyword>
<organism evidence="1 2">
    <name type="scientific">Lactuca virosa</name>
    <dbReference type="NCBI Taxonomy" id="75947"/>
    <lineage>
        <taxon>Eukaryota</taxon>
        <taxon>Viridiplantae</taxon>
        <taxon>Streptophyta</taxon>
        <taxon>Embryophyta</taxon>
        <taxon>Tracheophyta</taxon>
        <taxon>Spermatophyta</taxon>
        <taxon>Magnoliopsida</taxon>
        <taxon>eudicotyledons</taxon>
        <taxon>Gunneridae</taxon>
        <taxon>Pentapetalae</taxon>
        <taxon>asterids</taxon>
        <taxon>campanulids</taxon>
        <taxon>Asterales</taxon>
        <taxon>Asteraceae</taxon>
        <taxon>Cichorioideae</taxon>
        <taxon>Cichorieae</taxon>
        <taxon>Lactucinae</taxon>
        <taxon>Lactuca</taxon>
    </lineage>
</organism>
<proteinExistence type="predicted"/>
<comment type="caution">
    <text evidence="1">The sequence shown here is derived from an EMBL/GenBank/DDBJ whole genome shotgun (WGS) entry which is preliminary data.</text>
</comment>
<evidence type="ECO:0000313" key="2">
    <source>
        <dbReference type="Proteomes" id="UP001157418"/>
    </source>
</evidence>
<name>A0AAU9LIU7_9ASTR</name>
<accession>A0AAU9LIU7</accession>
<dbReference type="Proteomes" id="UP001157418">
    <property type="component" value="Unassembled WGS sequence"/>
</dbReference>
<gene>
    <name evidence="1" type="ORF">LVIROSA_LOCUS2611</name>
</gene>
<sequence>MALSKPSTSAATSSTSSTVAAAASSSAWSCLPPTRTIVPSKPTTTAVKTRWGKRRGDTKLLVVDCSSPTIIAGYVAANNTDDHRTPHIRFRCDFPYPFLLSFNCACCRFPFPPDFS</sequence>